<reference evidence="2" key="1">
    <citation type="submission" date="2022-03" db="EMBL/GenBank/DDBJ databases">
        <authorList>
            <person name="Woo C.Y."/>
        </authorList>
    </citation>
    <scope>NUCLEOTIDE SEQUENCE</scope>
    <source>
        <strain evidence="2">CYS-01</strain>
    </source>
</reference>
<gene>
    <name evidence="2" type="ORF">MMF97_13275</name>
</gene>
<dbReference type="RefSeq" id="WP_243362959.1">
    <property type="nucleotide sequence ID" value="NZ_JALGBH010000002.1"/>
</dbReference>
<proteinExistence type="predicted"/>
<name>A0ABS9ZZG0_9SPHI</name>
<protein>
    <recommendedName>
        <fullName evidence="4">Type II secretion system protein GspC N-terminal domain-containing protein</fullName>
    </recommendedName>
</protein>
<evidence type="ECO:0008006" key="4">
    <source>
        <dbReference type="Google" id="ProtNLM"/>
    </source>
</evidence>
<sequence>MKNKALTYLLIICVAAVWGVIFYRVYAGLSDEELPSLKTSTVKSAYFNEINHLHDTVTLNLNYPDPFFTSSSDTYQEKKVSEDVLRSPAVVKTPPVQKPVINWAAIQYTGYINNPANKQKLAMLNIQGKEALLAEGQSANGLKLIKHLGDSVRVQFQGETKYIRIK</sequence>
<evidence type="ECO:0000313" key="3">
    <source>
        <dbReference type="Proteomes" id="UP001165460"/>
    </source>
</evidence>
<keyword evidence="1" id="KW-0472">Membrane</keyword>
<keyword evidence="1" id="KW-0812">Transmembrane</keyword>
<feature type="transmembrane region" description="Helical" evidence="1">
    <location>
        <begin position="6"/>
        <end position="26"/>
    </location>
</feature>
<accession>A0ABS9ZZG0</accession>
<dbReference type="EMBL" id="JALGBH010000002">
    <property type="protein sequence ID" value="MCJ0743687.1"/>
    <property type="molecule type" value="Genomic_DNA"/>
</dbReference>
<evidence type="ECO:0000256" key="1">
    <source>
        <dbReference type="SAM" id="Phobius"/>
    </source>
</evidence>
<keyword evidence="3" id="KW-1185">Reference proteome</keyword>
<evidence type="ECO:0000313" key="2">
    <source>
        <dbReference type="EMBL" id="MCJ0743687.1"/>
    </source>
</evidence>
<dbReference type="Proteomes" id="UP001165460">
    <property type="component" value="Unassembled WGS sequence"/>
</dbReference>
<comment type="caution">
    <text evidence="2">The sequence shown here is derived from an EMBL/GenBank/DDBJ whole genome shotgun (WGS) entry which is preliminary data.</text>
</comment>
<keyword evidence="1" id="KW-1133">Transmembrane helix</keyword>
<organism evidence="2 3">
    <name type="scientific">Pedobacter montanisoli</name>
    <dbReference type="NCBI Taxonomy" id="2923277"/>
    <lineage>
        <taxon>Bacteria</taxon>
        <taxon>Pseudomonadati</taxon>
        <taxon>Bacteroidota</taxon>
        <taxon>Sphingobacteriia</taxon>
        <taxon>Sphingobacteriales</taxon>
        <taxon>Sphingobacteriaceae</taxon>
        <taxon>Pedobacter</taxon>
    </lineage>
</organism>